<dbReference type="AlphaFoldDB" id="A0A1I3GQC3"/>
<reference evidence="1 2" key="1">
    <citation type="submission" date="2016-10" db="EMBL/GenBank/DDBJ databases">
        <authorList>
            <person name="de Groot N.N."/>
        </authorList>
    </citation>
    <scope>NUCLEOTIDE SEQUENCE [LARGE SCALE GENOMIC DNA]</scope>
    <source>
        <strain evidence="1 2">CGMCC 1.6848</strain>
    </source>
</reference>
<evidence type="ECO:0000313" key="2">
    <source>
        <dbReference type="Proteomes" id="UP000199040"/>
    </source>
</evidence>
<dbReference type="Proteomes" id="UP000199040">
    <property type="component" value="Unassembled WGS sequence"/>
</dbReference>
<organism evidence="1 2">
    <name type="scientific">Modicisalibacter xianhensis</name>
    <dbReference type="NCBI Taxonomy" id="442341"/>
    <lineage>
        <taxon>Bacteria</taxon>
        <taxon>Pseudomonadati</taxon>
        <taxon>Pseudomonadota</taxon>
        <taxon>Gammaproteobacteria</taxon>
        <taxon>Oceanospirillales</taxon>
        <taxon>Halomonadaceae</taxon>
        <taxon>Modicisalibacter</taxon>
    </lineage>
</organism>
<sequence>MVGFHAQRIGIAEGADIDPLGGHDITKRVVGPREGQRLLDVLP</sequence>
<protein>
    <submittedName>
        <fullName evidence="1">Uncharacterized protein</fullName>
    </submittedName>
</protein>
<evidence type="ECO:0000313" key="1">
    <source>
        <dbReference type="EMBL" id="SFI25512.1"/>
    </source>
</evidence>
<proteinExistence type="predicted"/>
<gene>
    <name evidence="1" type="ORF">SAMN04487959_1383</name>
</gene>
<keyword evidence="2" id="KW-1185">Reference proteome</keyword>
<name>A0A1I3GQC3_9GAMM</name>
<accession>A0A1I3GQC3</accession>
<dbReference type="EMBL" id="FOPY01000038">
    <property type="protein sequence ID" value="SFI25512.1"/>
    <property type="molecule type" value="Genomic_DNA"/>
</dbReference>